<dbReference type="EMBL" id="JADEYC010000009">
    <property type="protein sequence ID" value="MBE9373984.1"/>
    <property type="molecule type" value="Genomic_DNA"/>
</dbReference>
<dbReference type="Pfam" id="PF14016">
    <property type="entry name" value="DUF4232"/>
    <property type="match status" value="1"/>
</dbReference>
<evidence type="ECO:0000256" key="1">
    <source>
        <dbReference type="SAM" id="MobiDB-lite"/>
    </source>
</evidence>
<feature type="compositionally biased region" description="Low complexity" evidence="1">
    <location>
        <begin position="116"/>
        <end position="130"/>
    </location>
</feature>
<reference evidence="3" key="1">
    <citation type="submission" date="2020-10" db="EMBL/GenBank/DDBJ databases">
        <title>Diversity and distribution of actinomycetes associated with coral in the coast of Hainan.</title>
        <authorList>
            <person name="Li F."/>
        </authorList>
    </citation>
    <scope>NUCLEOTIDE SEQUENCE</scope>
    <source>
        <strain evidence="3">HNM0983</strain>
    </source>
</reference>
<organism evidence="3 4">
    <name type="scientific">Saccharopolyspora montiporae</name>
    <dbReference type="NCBI Taxonomy" id="2781240"/>
    <lineage>
        <taxon>Bacteria</taxon>
        <taxon>Bacillati</taxon>
        <taxon>Actinomycetota</taxon>
        <taxon>Actinomycetes</taxon>
        <taxon>Pseudonocardiales</taxon>
        <taxon>Pseudonocardiaceae</taxon>
        <taxon>Saccharopolyspora</taxon>
    </lineage>
</organism>
<evidence type="ECO:0000259" key="2">
    <source>
        <dbReference type="Pfam" id="PF14016"/>
    </source>
</evidence>
<feature type="region of interest" description="Disordered" evidence="1">
    <location>
        <begin position="116"/>
        <end position="154"/>
    </location>
</feature>
<sequence>MRAFPTAECEVSSRSAPSAARPWHTAEISDGRQPPSPRGVLENSRARGRSRPGTQDGEVVHVTPKLRNIGLRTLQTTGAVLGAALITSCAGQAGGALDASTENAAQVPVQADTLPAQDQQPAEDQAPAEPVESNPPTESNPPAGSTPPEQATDRCHTSMLSGTLTEPDAGAGQRYAELTLRNTSAETCTLYGYGGLQLVGEDGAPLPTELERTANPGPELITLAPEQTAKSTLRWTAVPHDGEPTDEPCQQTPAAAQVIPPDETDPLDVAWTSGPVCGFGAIDGSAYHS</sequence>
<protein>
    <submittedName>
        <fullName evidence="3">DUF4232 domain-containing protein</fullName>
    </submittedName>
</protein>
<dbReference type="InterPro" id="IPR025326">
    <property type="entry name" value="DUF4232"/>
</dbReference>
<accession>A0A929B6B7</accession>
<dbReference type="AlphaFoldDB" id="A0A929B6B7"/>
<name>A0A929B6B7_9PSEU</name>
<feature type="domain" description="DUF4232" evidence="2">
    <location>
        <begin position="155"/>
        <end position="278"/>
    </location>
</feature>
<feature type="compositionally biased region" description="Low complexity" evidence="1">
    <location>
        <begin position="12"/>
        <end position="22"/>
    </location>
</feature>
<keyword evidence="4" id="KW-1185">Reference proteome</keyword>
<evidence type="ECO:0000313" key="3">
    <source>
        <dbReference type="EMBL" id="MBE9373984.1"/>
    </source>
</evidence>
<dbReference type="Proteomes" id="UP000598360">
    <property type="component" value="Unassembled WGS sequence"/>
</dbReference>
<proteinExistence type="predicted"/>
<evidence type="ECO:0000313" key="4">
    <source>
        <dbReference type="Proteomes" id="UP000598360"/>
    </source>
</evidence>
<feature type="region of interest" description="Disordered" evidence="1">
    <location>
        <begin position="1"/>
        <end position="59"/>
    </location>
</feature>
<gene>
    <name evidence="3" type="ORF">IQ251_05940</name>
</gene>
<comment type="caution">
    <text evidence="3">The sequence shown here is derived from an EMBL/GenBank/DDBJ whole genome shotgun (WGS) entry which is preliminary data.</text>
</comment>
<feature type="compositionally biased region" description="Polar residues" evidence="1">
    <location>
        <begin position="134"/>
        <end position="149"/>
    </location>
</feature>